<accession>A0A1S8WNY9</accession>
<evidence type="ECO:0000313" key="2">
    <source>
        <dbReference type="EMBL" id="OON16176.1"/>
    </source>
</evidence>
<protein>
    <submittedName>
        <fullName evidence="2">Uncharacterized protein</fullName>
    </submittedName>
</protein>
<organism evidence="2 3">
    <name type="scientific">Opisthorchis viverrini</name>
    <name type="common">Southeast Asian liver fluke</name>
    <dbReference type="NCBI Taxonomy" id="6198"/>
    <lineage>
        <taxon>Eukaryota</taxon>
        <taxon>Metazoa</taxon>
        <taxon>Spiralia</taxon>
        <taxon>Lophotrochozoa</taxon>
        <taxon>Platyhelminthes</taxon>
        <taxon>Trematoda</taxon>
        <taxon>Digenea</taxon>
        <taxon>Opisthorchiida</taxon>
        <taxon>Opisthorchiata</taxon>
        <taxon>Opisthorchiidae</taxon>
        <taxon>Opisthorchis</taxon>
    </lineage>
</organism>
<gene>
    <name evidence="2" type="ORF">X801_08014</name>
</gene>
<reference evidence="2 3" key="1">
    <citation type="submission" date="2015-03" db="EMBL/GenBank/DDBJ databases">
        <title>Draft genome of the nematode, Opisthorchis viverrini.</title>
        <authorList>
            <person name="Mitreva M."/>
        </authorList>
    </citation>
    <scope>NUCLEOTIDE SEQUENCE [LARGE SCALE GENOMIC DNA]</scope>
    <source>
        <strain evidence="2">Khon Kaen</strain>
    </source>
</reference>
<keyword evidence="3" id="KW-1185">Reference proteome</keyword>
<name>A0A1S8WNY9_OPIVI</name>
<dbReference type="Proteomes" id="UP000243686">
    <property type="component" value="Unassembled WGS sequence"/>
</dbReference>
<dbReference type="AlphaFoldDB" id="A0A1S8WNY9"/>
<feature type="non-terminal residue" evidence="2">
    <location>
        <position position="62"/>
    </location>
</feature>
<dbReference type="EMBL" id="KV898484">
    <property type="protein sequence ID" value="OON16176.1"/>
    <property type="molecule type" value="Genomic_DNA"/>
</dbReference>
<feature type="region of interest" description="Disordered" evidence="1">
    <location>
        <begin position="1"/>
        <end position="29"/>
    </location>
</feature>
<sequence length="62" mass="6545">MPIEVPQGVSAAHRTISSGPLEAQNSSAKNLKGRKFETINLAESSALTRRTPSTVKAEGPNL</sequence>
<proteinExistence type="predicted"/>
<feature type="compositionally biased region" description="Polar residues" evidence="1">
    <location>
        <begin position="15"/>
        <end position="29"/>
    </location>
</feature>
<evidence type="ECO:0000313" key="3">
    <source>
        <dbReference type="Proteomes" id="UP000243686"/>
    </source>
</evidence>
<evidence type="ECO:0000256" key="1">
    <source>
        <dbReference type="SAM" id="MobiDB-lite"/>
    </source>
</evidence>